<sequence>MFISTISAPASATTLAPKAIASGLEPKICMDTGRSASSMRNNS</sequence>
<name>W1V5C4_9FIRM</name>
<accession>W1V5C4</accession>
<evidence type="ECO:0000313" key="2">
    <source>
        <dbReference type="Proteomes" id="UP000018855"/>
    </source>
</evidence>
<evidence type="ECO:0000313" key="1">
    <source>
        <dbReference type="EMBL" id="ETI99158.1"/>
    </source>
</evidence>
<proteinExistence type="predicted"/>
<organism evidence="1 2">
    <name type="scientific">Veillonella dispar DORA_11</name>
    <dbReference type="NCBI Taxonomy" id="1403949"/>
    <lineage>
        <taxon>Bacteria</taxon>
        <taxon>Bacillati</taxon>
        <taxon>Bacillota</taxon>
        <taxon>Negativicutes</taxon>
        <taxon>Veillonellales</taxon>
        <taxon>Veillonellaceae</taxon>
        <taxon>Veillonella</taxon>
    </lineage>
</organism>
<dbReference type="EMBL" id="AZMJ01000512">
    <property type="protein sequence ID" value="ETI99158.1"/>
    <property type="molecule type" value="Genomic_DNA"/>
</dbReference>
<comment type="caution">
    <text evidence="1">The sequence shown here is derived from an EMBL/GenBank/DDBJ whole genome shotgun (WGS) entry which is preliminary data.</text>
</comment>
<reference evidence="1 2" key="1">
    <citation type="submission" date="2013-12" db="EMBL/GenBank/DDBJ databases">
        <title>A Varibaculum cambriense genome reconstructed from a premature infant gut community with otherwise low bacterial novelty that shifts toward anaerobic metabolism during the third week of life.</title>
        <authorList>
            <person name="Brown C.T."/>
            <person name="Sharon I."/>
            <person name="Thomas B.C."/>
            <person name="Castelle C.J."/>
            <person name="Morowitz M.J."/>
            <person name="Banfield J.F."/>
        </authorList>
    </citation>
    <scope>NUCLEOTIDE SEQUENCE [LARGE SCALE GENOMIC DNA]</scope>
    <source>
        <strain evidence="2">DORA_11</strain>
    </source>
</reference>
<protein>
    <submittedName>
        <fullName evidence="1">Uncharacterized protein</fullName>
    </submittedName>
</protein>
<dbReference type="AlphaFoldDB" id="W1V5C4"/>
<gene>
    <name evidence="1" type="ORF">Q619_VDC00512G0023</name>
</gene>
<dbReference type="Proteomes" id="UP000018855">
    <property type="component" value="Unassembled WGS sequence"/>
</dbReference>